<organism evidence="2 3">
    <name type="scientific">Pleurodeles waltl</name>
    <name type="common">Iberian ribbed newt</name>
    <dbReference type="NCBI Taxonomy" id="8319"/>
    <lineage>
        <taxon>Eukaryota</taxon>
        <taxon>Metazoa</taxon>
        <taxon>Chordata</taxon>
        <taxon>Craniata</taxon>
        <taxon>Vertebrata</taxon>
        <taxon>Euteleostomi</taxon>
        <taxon>Amphibia</taxon>
        <taxon>Batrachia</taxon>
        <taxon>Caudata</taxon>
        <taxon>Salamandroidea</taxon>
        <taxon>Salamandridae</taxon>
        <taxon>Pleurodelinae</taxon>
        <taxon>Pleurodeles</taxon>
    </lineage>
</organism>
<dbReference type="Proteomes" id="UP001066276">
    <property type="component" value="Chromosome 1_2"/>
</dbReference>
<dbReference type="EMBL" id="JANPWB010000002">
    <property type="protein sequence ID" value="KAJ1208823.1"/>
    <property type="molecule type" value="Genomic_DNA"/>
</dbReference>
<comment type="caution">
    <text evidence="2">The sequence shown here is derived from an EMBL/GenBank/DDBJ whole genome shotgun (WGS) entry which is preliminary data.</text>
</comment>
<feature type="region of interest" description="Disordered" evidence="1">
    <location>
        <begin position="86"/>
        <end position="113"/>
    </location>
</feature>
<evidence type="ECO:0000313" key="2">
    <source>
        <dbReference type="EMBL" id="KAJ1208823.1"/>
    </source>
</evidence>
<protein>
    <submittedName>
        <fullName evidence="2">Uncharacterized protein</fullName>
    </submittedName>
</protein>
<keyword evidence="3" id="KW-1185">Reference proteome</keyword>
<reference evidence="2" key="1">
    <citation type="journal article" date="2022" name="bioRxiv">
        <title>Sequencing and chromosome-scale assembly of the giantPleurodeles waltlgenome.</title>
        <authorList>
            <person name="Brown T."/>
            <person name="Elewa A."/>
            <person name="Iarovenko S."/>
            <person name="Subramanian E."/>
            <person name="Araus A.J."/>
            <person name="Petzold A."/>
            <person name="Susuki M."/>
            <person name="Suzuki K.-i.T."/>
            <person name="Hayashi T."/>
            <person name="Toyoda A."/>
            <person name="Oliveira C."/>
            <person name="Osipova E."/>
            <person name="Leigh N.D."/>
            <person name="Simon A."/>
            <person name="Yun M.H."/>
        </authorList>
    </citation>
    <scope>NUCLEOTIDE SEQUENCE</scope>
    <source>
        <strain evidence="2">20211129_DDA</strain>
        <tissue evidence="2">Liver</tissue>
    </source>
</reference>
<gene>
    <name evidence="2" type="ORF">NDU88_004206</name>
</gene>
<sequence length="113" mass="13002">MFRPPYYERPIRHLFRGGTNDIKSLAEKMHRSQRTHLWRLSEQPCHHGARSACLLHALLRAAPLRTPTTVKTTMEEKAGDGCVAAVEPVDNEDEEAEDEDEDNRSAVIRQYFQ</sequence>
<accession>A0AAV7W8D7</accession>
<evidence type="ECO:0000256" key="1">
    <source>
        <dbReference type="SAM" id="MobiDB-lite"/>
    </source>
</evidence>
<name>A0AAV7W8D7_PLEWA</name>
<proteinExistence type="predicted"/>
<evidence type="ECO:0000313" key="3">
    <source>
        <dbReference type="Proteomes" id="UP001066276"/>
    </source>
</evidence>
<dbReference type="AlphaFoldDB" id="A0AAV7W8D7"/>
<feature type="compositionally biased region" description="Acidic residues" evidence="1">
    <location>
        <begin position="89"/>
        <end position="102"/>
    </location>
</feature>